<protein>
    <submittedName>
        <fullName evidence="1">Uncharacterized protein</fullName>
    </submittedName>
</protein>
<dbReference type="Gene3D" id="6.20.20.10">
    <property type="match status" value="1"/>
</dbReference>
<dbReference type="SUPFAM" id="SSF57938">
    <property type="entry name" value="DnaJ/Hsp40 cysteine-rich domain"/>
    <property type="match status" value="1"/>
</dbReference>
<comment type="caution">
    <text evidence="1">The sequence shown here is derived from an EMBL/GenBank/DDBJ whole genome shotgun (WGS) entry which is preliminary data.</text>
</comment>
<dbReference type="Proteomes" id="UP000565262">
    <property type="component" value="Unassembled WGS sequence"/>
</dbReference>
<proteinExistence type="predicted"/>
<keyword evidence="2" id="KW-1185">Reference proteome</keyword>
<dbReference type="InterPro" id="IPR036410">
    <property type="entry name" value="HSP_DnaJ_Cys-rich_dom_sf"/>
</dbReference>
<dbReference type="AlphaFoldDB" id="A0A839IWX8"/>
<evidence type="ECO:0000313" key="2">
    <source>
        <dbReference type="Proteomes" id="UP000565262"/>
    </source>
</evidence>
<accession>A0A839IWX8</accession>
<dbReference type="EMBL" id="JACJFM010000056">
    <property type="protein sequence ID" value="MBB1489471.1"/>
    <property type="molecule type" value="Genomic_DNA"/>
</dbReference>
<sequence length="355" mass="40274">MTQDKKSPSAKEMAQLQQHQKIQYEILQTYITAMQAAIIDTRQRGCNAGMDRIFEALAAPGLIPSDEHKDADRFLNQHDPYATPCRICGQPSLTELCSTACLYDAIKADVPEQEHARLDQITAFCEQALYSEQQFNLPFSTGDYSYATNGHLMIRVPRITGVPEMASDYIASPDVFDHYLSDDPDLCFVPVTSFDLPGHCPDCEGTGWHSFATRGWLYDTPCKSCKGSGLGISEHIIHWPEALVQHYRSDYLRQLEQLPELAVCEQPDRSMIRFRFSEGEGLLMAVRQALTNEDARNMTRHAYARVITHDGKLIPAYCHYDPEAKTAEWRHLSSSQPFSPDLIYRWQVASYYGSF</sequence>
<reference evidence="1 2" key="1">
    <citation type="submission" date="2020-08" db="EMBL/GenBank/DDBJ databases">
        <title>Oceanospirillum sp. nov. isolated from marine sediment.</title>
        <authorList>
            <person name="Ji X."/>
        </authorList>
    </citation>
    <scope>NUCLEOTIDE SEQUENCE [LARGE SCALE GENOMIC DNA]</scope>
    <source>
        <strain evidence="1 2">D5</strain>
    </source>
</reference>
<gene>
    <name evidence="1" type="ORF">H4O21_22945</name>
</gene>
<dbReference type="RefSeq" id="WP_182811792.1">
    <property type="nucleotide sequence ID" value="NZ_JACJFM010000056.1"/>
</dbReference>
<organism evidence="1 2">
    <name type="scientific">Oceanospirillum sediminis</name>
    <dbReference type="NCBI Taxonomy" id="2760088"/>
    <lineage>
        <taxon>Bacteria</taxon>
        <taxon>Pseudomonadati</taxon>
        <taxon>Pseudomonadota</taxon>
        <taxon>Gammaproteobacteria</taxon>
        <taxon>Oceanospirillales</taxon>
        <taxon>Oceanospirillaceae</taxon>
        <taxon>Oceanospirillum</taxon>
    </lineage>
</organism>
<evidence type="ECO:0000313" key="1">
    <source>
        <dbReference type="EMBL" id="MBB1489471.1"/>
    </source>
</evidence>
<name>A0A839IWX8_9GAMM</name>